<keyword evidence="2 6" id="KW-0812">Transmembrane</keyword>
<dbReference type="InterPro" id="IPR010761">
    <property type="entry name" value="Clc_prot-like"/>
</dbReference>
<accession>A0A8S1EGC0</accession>
<dbReference type="PROSITE" id="PS01346">
    <property type="entry name" value="CLAUDIN"/>
    <property type="match status" value="1"/>
</dbReference>
<dbReference type="GO" id="GO:0005886">
    <property type="term" value="C:plasma membrane"/>
    <property type="evidence" value="ECO:0007669"/>
    <property type="project" value="TreeGrafter"/>
</dbReference>
<dbReference type="InterPro" id="IPR017974">
    <property type="entry name" value="Claudin_CS"/>
</dbReference>
<keyword evidence="8" id="KW-1185">Reference proteome</keyword>
<evidence type="ECO:0000313" key="7">
    <source>
        <dbReference type="EMBL" id="CAB3399790.1"/>
    </source>
</evidence>
<keyword evidence="3 6" id="KW-1133">Transmembrane helix</keyword>
<evidence type="ECO:0000256" key="5">
    <source>
        <dbReference type="ARBA" id="ARBA00060861"/>
    </source>
</evidence>
<proteinExistence type="inferred from homology"/>
<dbReference type="PANTHER" id="PTHR10671:SF54">
    <property type="entry name" value="CLC-LIKE PROTEIN 2"/>
    <property type="match status" value="1"/>
</dbReference>
<gene>
    <name evidence="7" type="ORF">CBOVIS_LOCUS2857</name>
</gene>
<protein>
    <submittedName>
        <fullName evidence="7">Uncharacterized protein</fullName>
    </submittedName>
</protein>
<sequence length="252" mass="29489">MKQYLSYVILVNSIIAFLLIAIALFTPSWQVVYAREIRQWIQSGLWLSCQTRPNGMYSCTYTFSHDDFSTYFSDEISGFRTPAFYPWQRNLLHVFLISQGFALLSFICFCVSVSHKESRLPNILRSIFLVIAALIAFGCLVTFAVFSYMVEYRFYHVSVSGIYEKHRGYSFYIACVGVFFYLIAIILSAIECLFIARSTSTTSQQFINTSQQFEYFDHNPYPQHQSFESFEDRFAMRTLPPIPREEKRTTYF</sequence>
<evidence type="ECO:0000256" key="4">
    <source>
        <dbReference type="ARBA" id="ARBA00023136"/>
    </source>
</evidence>
<keyword evidence="4 6" id="KW-0472">Membrane</keyword>
<evidence type="ECO:0000256" key="6">
    <source>
        <dbReference type="SAM" id="Phobius"/>
    </source>
</evidence>
<evidence type="ECO:0000256" key="2">
    <source>
        <dbReference type="ARBA" id="ARBA00022692"/>
    </source>
</evidence>
<dbReference type="Proteomes" id="UP000494206">
    <property type="component" value="Unassembled WGS sequence"/>
</dbReference>
<comment type="caution">
    <text evidence="7">The sequence shown here is derived from an EMBL/GenBank/DDBJ whole genome shotgun (WGS) entry which is preliminary data.</text>
</comment>
<comment type="similarity">
    <text evidence="5">Belongs to the Clc family.</text>
</comment>
<organism evidence="7 8">
    <name type="scientific">Caenorhabditis bovis</name>
    <dbReference type="NCBI Taxonomy" id="2654633"/>
    <lineage>
        <taxon>Eukaryota</taxon>
        <taxon>Metazoa</taxon>
        <taxon>Ecdysozoa</taxon>
        <taxon>Nematoda</taxon>
        <taxon>Chromadorea</taxon>
        <taxon>Rhabditida</taxon>
        <taxon>Rhabditina</taxon>
        <taxon>Rhabditomorpha</taxon>
        <taxon>Rhabditoidea</taxon>
        <taxon>Rhabditidae</taxon>
        <taxon>Peloderinae</taxon>
        <taxon>Caenorhabditis</taxon>
    </lineage>
</organism>
<dbReference type="OrthoDB" id="10025519at2759"/>
<dbReference type="Pfam" id="PF07062">
    <property type="entry name" value="Clc-like"/>
    <property type="match status" value="1"/>
</dbReference>
<dbReference type="EMBL" id="CADEPM010000002">
    <property type="protein sequence ID" value="CAB3399790.1"/>
    <property type="molecule type" value="Genomic_DNA"/>
</dbReference>
<dbReference type="Gene3D" id="1.20.140.150">
    <property type="match status" value="1"/>
</dbReference>
<feature type="transmembrane region" description="Helical" evidence="6">
    <location>
        <begin position="169"/>
        <end position="196"/>
    </location>
</feature>
<evidence type="ECO:0000256" key="3">
    <source>
        <dbReference type="ARBA" id="ARBA00022989"/>
    </source>
</evidence>
<dbReference type="FunFam" id="1.20.140.150:FF:000042">
    <property type="entry name" value="Clc-like protein 2"/>
    <property type="match status" value="1"/>
</dbReference>
<evidence type="ECO:0000313" key="8">
    <source>
        <dbReference type="Proteomes" id="UP000494206"/>
    </source>
</evidence>
<feature type="transmembrane region" description="Helical" evidence="6">
    <location>
        <begin position="126"/>
        <end position="149"/>
    </location>
</feature>
<evidence type="ECO:0000256" key="1">
    <source>
        <dbReference type="ARBA" id="ARBA00004141"/>
    </source>
</evidence>
<dbReference type="InterPro" id="IPR050579">
    <property type="entry name" value="PMP-22/EMP/MP20-like"/>
</dbReference>
<reference evidence="7 8" key="1">
    <citation type="submission" date="2020-04" db="EMBL/GenBank/DDBJ databases">
        <authorList>
            <person name="Laetsch R D."/>
            <person name="Stevens L."/>
            <person name="Kumar S."/>
            <person name="Blaxter L. M."/>
        </authorList>
    </citation>
    <scope>NUCLEOTIDE SEQUENCE [LARGE SCALE GENOMIC DNA]</scope>
</reference>
<feature type="transmembrane region" description="Helical" evidence="6">
    <location>
        <begin position="91"/>
        <end position="114"/>
    </location>
</feature>
<feature type="transmembrane region" description="Helical" evidence="6">
    <location>
        <begin position="7"/>
        <end position="26"/>
    </location>
</feature>
<dbReference type="AlphaFoldDB" id="A0A8S1EGC0"/>
<name>A0A8S1EGC0_9PELO</name>
<dbReference type="PANTHER" id="PTHR10671">
    <property type="entry name" value="EPITHELIAL MEMBRANE PROTEIN-RELATED"/>
    <property type="match status" value="1"/>
</dbReference>
<comment type="subcellular location">
    <subcellularLocation>
        <location evidence="1">Membrane</location>
        <topology evidence="1">Multi-pass membrane protein</topology>
    </subcellularLocation>
</comment>